<evidence type="ECO:0000256" key="3">
    <source>
        <dbReference type="ARBA" id="ARBA00022692"/>
    </source>
</evidence>
<keyword evidence="4 6" id="KW-1133">Transmembrane helix</keyword>
<keyword evidence="8" id="KW-1185">Reference proteome</keyword>
<dbReference type="AlphaFoldDB" id="A0A653I373"/>
<evidence type="ECO:0000256" key="1">
    <source>
        <dbReference type="ARBA" id="ARBA00004651"/>
    </source>
</evidence>
<evidence type="ECO:0000256" key="2">
    <source>
        <dbReference type="ARBA" id="ARBA00022475"/>
    </source>
</evidence>
<protein>
    <submittedName>
        <fullName evidence="7">Ribonuclease BN</fullName>
    </submittedName>
</protein>
<gene>
    <name evidence="7" type="ORF">EXIGUO9Y_110092</name>
</gene>
<dbReference type="Proteomes" id="UP000439752">
    <property type="component" value="Unassembled WGS sequence"/>
</dbReference>
<dbReference type="PANTHER" id="PTHR30213">
    <property type="entry name" value="INNER MEMBRANE PROTEIN YHJD"/>
    <property type="match status" value="1"/>
</dbReference>
<evidence type="ECO:0000313" key="8">
    <source>
        <dbReference type="Proteomes" id="UP000439752"/>
    </source>
</evidence>
<name>A0A653I373_9BACL</name>
<reference evidence="7 8" key="1">
    <citation type="submission" date="2019-10" db="EMBL/GenBank/DDBJ databases">
        <authorList>
            <person name="Karimi E."/>
        </authorList>
    </citation>
    <scope>NUCLEOTIDE SEQUENCE [LARGE SCALE GENOMIC DNA]</scope>
    <source>
        <strain evidence="7">Exiguobacterium sp. 9Y</strain>
    </source>
</reference>
<dbReference type="EMBL" id="CABWKQ010000003">
    <property type="protein sequence ID" value="VWX33289.1"/>
    <property type="molecule type" value="Genomic_DNA"/>
</dbReference>
<dbReference type="InterPro" id="IPR017039">
    <property type="entry name" value="Virul_fac_BrkB"/>
</dbReference>
<comment type="subcellular location">
    <subcellularLocation>
        <location evidence="1">Cell membrane</location>
        <topology evidence="1">Multi-pass membrane protein</topology>
    </subcellularLocation>
</comment>
<feature type="transmembrane region" description="Helical" evidence="6">
    <location>
        <begin position="133"/>
        <end position="159"/>
    </location>
</feature>
<dbReference type="GO" id="GO:0005886">
    <property type="term" value="C:plasma membrane"/>
    <property type="evidence" value="ECO:0007669"/>
    <property type="project" value="UniProtKB-SubCell"/>
</dbReference>
<feature type="transmembrane region" description="Helical" evidence="6">
    <location>
        <begin position="244"/>
        <end position="268"/>
    </location>
</feature>
<dbReference type="Pfam" id="PF03631">
    <property type="entry name" value="Virul_fac_BrkB"/>
    <property type="match status" value="1"/>
</dbReference>
<keyword evidence="5 6" id="KW-0472">Membrane</keyword>
<organism evidence="7 8">
    <name type="scientific">Exiguobacterium oxidotolerans</name>
    <dbReference type="NCBI Taxonomy" id="223958"/>
    <lineage>
        <taxon>Bacteria</taxon>
        <taxon>Bacillati</taxon>
        <taxon>Bacillota</taxon>
        <taxon>Bacilli</taxon>
        <taxon>Bacillales</taxon>
        <taxon>Bacillales Family XII. Incertae Sedis</taxon>
        <taxon>Exiguobacterium</taxon>
    </lineage>
</organism>
<feature type="transmembrane region" description="Helical" evidence="6">
    <location>
        <begin position="179"/>
        <end position="199"/>
    </location>
</feature>
<accession>A0A653I373</accession>
<evidence type="ECO:0000256" key="6">
    <source>
        <dbReference type="SAM" id="Phobius"/>
    </source>
</evidence>
<evidence type="ECO:0000256" key="4">
    <source>
        <dbReference type="ARBA" id="ARBA00022989"/>
    </source>
</evidence>
<dbReference type="NCBIfam" id="TIGR00765">
    <property type="entry name" value="yihY_not_rbn"/>
    <property type="match status" value="1"/>
</dbReference>
<dbReference type="PANTHER" id="PTHR30213:SF0">
    <property type="entry name" value="UPF0761 MEMBRANE PROTEIN YIHY"/>
    <property type="match status" value="1"/>
</dbReference>
<keyword evidence="2" id="KW-1003">Cell membrane</keyword>
<proteinExistence type="predicted"/>
<sequence>MRMAHTRDPKGLALNLKQRMSDHNITDYAGTLAYYWFLSIFPGIIFVISVLSFFDIDQQTLESQLRDLAPGGSVNTFTDVIFQAIKEPQGGLLSIGAILAIWSASKGVDRLITTANHAYGDFSPRSFVASRGIALILTVVLGIGMLLLIILNVLGGPIISYLADFVLPIDMGQKILLTVLRYTISTVLLIVILSIFYRVAPKRPITMKEAIPGAVFGVIVWQLLSVGFGFYVSNFSNYNQTYGSLGSVVIVLLWLYFTGLIILLGSELNASWERFMKKADPKKMEEKRLKEQADLDSIPTNTFG</sequence>
<feature type="transmembrane region" description="Helical" evidence="6">
    <location>
        <begin position="33"/>
        <end position="54"/>
    </location>
</feature>
<keyword evidence="3 6" id="KW-0812">Transmembrane</keyword>
<evidence type="ECO:0000313" key="7">
    <source>
        <dbReference type="EMBL" id="VWX33289.1"/>
    </source>
</evidence>
<feature type="transmembrane region" description="Helical" evidence="6">
    <location>
        <begin position="211"/>
        <end position="232"/>
    </location>
</feature>
<dbReference type="PIRSF" id="PIRSF035875">
    <property type="entry name" value="RNase_BN"/>
    <property type="match status" value="1"/>
</dbReference>
<evidence type="ECO:0000256" key="5">
    <source>
        <dbReference type="ARBA" id="ARBA00023136"/>
    </source>
</evidence>